<dbReference type="PANTHER" id="PTHR30622">
    <property type="entry name" value="UNDECAPRENYL-DIPHOSPHATASE"/>
    <property type="match status" value="1"/>
</dbReference>
<evidence type="ECO:0000256" key="3">
    <source>
        <dbReference type="ARBA" id="ARBA00012374"/>
    </source>
</evidence>
<dbReference type="STRING" id="1206085.SAMN05443575_0038"/>
<evidence type="ECO:0000256" key="8">
    <source>
        <dbReference type="ARBA" id="ARBA00022960"/>
    </source>
</evidence>
<comment type="subcellular location">
    <subcellularLocation>
        <location evidence="1 17">Cell membrane</location>
        <topology evidence="1 17">Multi-pass membrane protein</topology>
    </subcellularLocation>
</comment>
<evidence type="ECO:0000256" key="14">
    <source>
        <dbReference type="ARBA" id="ARBA00032707"/>
    </source>
</evidence>
<feature type="transmembrane region" description="Helical" evidence="17">
    <location>
        <begin position="116"/>
        <end position="133"/>
    </location>
</feature>
<evidence type="ECO:0000256" key="5">
    <source>
        <dbReference type="ARBA" id="ARBA00022475"/>
    </source>
</evidence>
<dbReference type="GO" id="GO:0046677">
    <property type="term" value="P:response to antibiotic"/>
    <property type="evidence" value="ECO:0007669"/>
    <property type="project" value="UniProtKB-UniRule"/>
</dbReference>
<dbReference type="NCBIfam" id="TIGR00753">
    <property type="entry name" value="undec_PP_bacA"/>
    <property type="match status" value="1"/>
</dbReference>
<dbReference type="GO" id="GO:0005886">
    <property type="term" value="C:plasma membrane"/>
    <property type="evidence" value="ECO:0007669"/>
    <property type="project" value="UniProtKB-SubCell"/>
</dbReference>
<comment type="function">
    <text evidence="17">Catalyzes the dephosphorylation of undecaprenyl diphosphate (UPP). Confers resistance to bacitracin.</text>
</comment>
<evidence type="ECO:0000256" key="6">
    <source>
        <dbReference type="ARBA" id="ARBA00022692"/>
    </source>
</evidence>
<comment type="catalytic activity">
    <reaction evidence="16 17">
        <text>di-trans,octa-cis-undecaprenyl diphosphate + H2O = di-trans,octa-cis-undecaprenyl phosphate + phosphate + H(+)</text>
        <dbReference type="Rhea" id="RHEA:28094"/>
        <dbReference type="ChEBI" id="CHEBI:15377"/>
        <dbReference type="ChEBI" id="CHEBI:15378"/>
        <dbReference type="ChEBI" id="CHEBI:43474"/>
        <dbReference type="ChEBI" id="CHEBI:58405"/>
        <dbReference type="ChEBI" id="CHEBI:60392"/>
        <dbReference type="EC" id="3.6.1.27"/>
    </reaction>
</comment>
<gene>
    <name evidence="17" type="primary">uppP</name>
    <name evidence="18" type="ORF">SAMN05443575_0038</name>
</gene>
<keyword evidence="6 17" id="KW-0812">Transmembrane</keyword>
<dbReference type="GO" id="GO:0008360">
    <property type="term" value="P:regulation of cell shape"/>
    <property type="evidence" value="ECO:0007669"/>
    <property type="project" value="UniProtKB-KW"/>
</dbReference>
<evidence type="ECO:0000256" key="15">
    <source>
        <dbReference type="ARBA" id="ARBA00032932"/>
    </source>
</evidence>
<evidence type="ECO:0000313" key="18">
    <source>
        <dbReference type="EMBL" id="SHF47562.1"/>
    </source>
</evidence>
<comment type="similarity">
    <text evidence="2 17">Belongs to the UppP family.</text>
</comment>
<keyword evidence="13 17" id="KW-0961">Cell wall biogenesis/degradation</keyword>
<dbReference type="GO" id="GO:0071555">
    <property type="term" value="P:cell wall organization"/>
    <property type="evidence" value="ECO:0007669"/>
    <property type="project" value="UniProtKB-KW"/>
</dbReference>
<evidence type="ECO:0000256" key="1">
    <source>
        <dbReference type="ARBA" id="ARBA00004651"/>
    </source>
</evidence>
<dbReference type="EMBL" id="FQVU01000001">
    <property type="protein sequence ID" value="SHF47562.1"/>
    <property type="molecule type" value="Genomic_DNA"/>
</dbReference>
<sequence>MNPFQGVVLGIVQGLTEFLPISSTAHLRIVPALFGWEDPGTAFTAVIQLGTMLAIVVYFWRELLHITVAWFRGFWDRSVRGSLEYKMGWYLILATVPIGVLGLIFDHQISTGARNLWVISVTLIALALVLLGAEKVSTRRRGEEQITTTDAIVVGSAQALSLIPGASRSGTTITAGLFRGLTREAAARFSFLLSVPAVVLSGLYELKDVGNDGPGLGVTGLAVVFAFVVGLASIAWLMKWLARHSTFVFIYYRIALGVLLIVLLSTGVLDPT</sequence>
<protein>
    <recommendedName>
        <fullName evidence="4 17">Undecaprenyl-diphosphatase</fullName>
        <ecNumber evidence="3 17">3.6.1.27</ecNumber>
    </recommendedName>
    <alternativeName>
        <fullName evidence="15 17">Bacitracin resistance protein</fullName>
    </alternativeName>
    <alternativeName>
        <fullName evidence="14 17">Undecaprenyl pyrophosphate phosphatase</fullName>
    </alternativeName>
</protein>
<name>A0A1M5BZE0_9ACTN</name>
<evidence type="ECO:0000256" key="16">
    <source>
        <dbReference type="ARBA" id="ARBA00047594"/>
    </source>
</evidence>
<dbReference type="Proteomes" id="UP000186132">
    <property type="component" value="Unassembled WGS sequence"/>
</dbReference>
<dbReference type="OrthoDB" id="9808289at2"/>
<feature type="transmembrane region" description="Helical" evidence="17">
    <location>
        <begin position="185"/>
        <end position="204"/>
    </location>
</feature>
<reference evidence="18 19" key="1">
    <citation type="submission" date="2016-11" db="EMBL/GenBank/DDBJ databases">
        <authorList>
            <person name="Jaros S."/>
            <person name="Januszkiewicz K."/>
            <person name="Wedrychowicz H."/>
        </authorList>
    </citation>
    <scope>NUCLEOTIDE SEQUENCE [LARGE SCALE GENOMIC DNA]</scope>
    <source>
        <strain evidence="18 19">DSM 45627</strain>
    </source>
</reference>
<dbReference type="HAMAP" id="MF_01006">
    <property type="entry name" value="Undec_diphosphatase"/>
    <property type="match status" value="1"/>
</dbReference>
<evidence type="ECO:0000256" key="2">
    <source>
        <dbReference type="ARBA" id="ARBA00010621"/>
    </source>
</evidence>
<feature type="transmembrane region" description="Helical" evidence="17">
    <location>
        <begin position="250"/>
        <end position="269"/>
    </location>
</feature>
<accession>A0A1M5BZE0</accession>
<organism evidence="18 19">
    <name type="scientific">Jatrophihabitans endophyticus</name>
    <dbReference type="NCBI Taxonomy" id="1206085"/>
    <lineage>
        <taxon>Bacteria</taxon>
        <taxon>Bacillati</taxon>
        <taxon>Actinomycetota</taxon>
        <taxon>Actinomycetes</taxon>
        <taxon>Jatrophihabitantales</taxon>
        <taxon>Jatrophihabitantaceae</taxon>
        <taxon>Jatrophihabitans</taxon>
    </lineage>
</organism>
<evidence type="ECO:0000256" key="12">
    <source>
        <dbReference type="ARBA" id="ARBA00023251"/>
    </source>
</evidence>
<dbReference type="EC" id="3.6.1.27" evidence="3 17"/>
<keyword evidence="19" id="KW-1185">Reference proteome</keyword>
<dbReference type="RefSeq" id="WP_073384535.1">
    <property type="nucleotide sequence ID" value="NZ_FQVU01000001.1"/>
</dbReference>
<evidence type="ECO:0000313" key="19">
    <source>
        <dbReference type="Proteomes" id="UP000186132"/>
    </source>
</evidence>
<dbReference type="GO" id="GO:0050380">
    <property type="term" value="F:undecaprenyl-diphosphatase activity"/>
    <property type="evidence" value="ECO:0007669"/>
    <property type="project" value="UniProtKB-UniRule"/>
</dbReference>
<dbReference type="InterPro" id="IPR003824">
    <property type="entry name" value="UppP"/>
</dbReference>
<comment type="miscellaneous">
    <text evidence="17">Bacitracin is thought to be involved in the inhibition of peptidoglycan synthesis by sequestering undecaprenyl diphosphate, thereby reducing the pool of lipid carrier available.</text>
</comment>
<dbReference type="NCBIfam" id="NF001392">
    <property type="entry name" value="PRK00281.2-1"/>
    <property type="match status" value="1"/>
</dbReference>
<evidence type="ECO:0000256" key="17">
    <source>
        <dbReference type="HAMAP-Rule" id="MF_01006"/>
    </source>
</evidence>
<dbReference type="Pfam" id="PF02673">
    <property type="entry name" value="BacA"/>
    <property type="match status" value="1"/>
</dbReference>
<feature type="transmembrane region" description="Helical" evidence="17">
    <location>
        <begin position="216"/>
        <end position="238"/>
    </location>
</feature>
<keyword evidence="11 17" id="KW-0472">Membrane</keyword>
<proteinExistence type="inferred from homology"/>
<evidence type="ECO:0000256" key="13">
    <source>
        <dbReference type="ARBA" id="ARBA00023316"/>
    </source>
</evidence>
<dbReference type="GO" id="GO:0009252">
    <property type="term" value="P:peptidoglycan biosynthetic process"/>
    <property type="evidence" value="ECO:0007669"/>
    <property type="project" value="UniProtKB-KW"/>
</dbReference>
<evidence type="ECO:0000256" key="11">
    <source>
        <dbReference type="ARBA" id="ARBA00023136"/>
    </source>
</evidence>
<feature type="transmembrane region" description="Helical" evidence="17">
    <location>
        <begin position="87"/>
        <end position="104"/>
    </location>
</feature>
<keyword evidence="5 17" id="KW-1003">Cell membrane</keyword>
<evidence type="ECO:0000256" key="4">
    <source>
        <dbReference type="ARBA" id="ARBA00021581"/>
    </source>
</evidence>
<keyword evidence="7 17" id="KW-0378">Hydrolase</keyword>
<keyword evidence="10 17" id="KW-1133">Transmembrane helix</keyword>
<dbReference type="AlphaFoldDB" id="A0A1M5BZE0"/>
<evidence type="ECO:0000256" key="7">
    <source>
        <dbReference type="ARBA" id="ARBA00022801"/>
    </source>
</evidence>
<keyword evidence="12 17" id="KW-0046">Antibiotic resistance</keyword>
<evidence type="ECO:0000256" key="10">
    <source>
        <dbReference type="ARBA" id="ARBA00022989"/>
    </source>
</evidence>
<evidence type="ECO:0000256" key="9">
    <source>
        <dbReference type="ARBA" id="ARBA00022984"/>
    </source>
</evidence>
<feature type="transmembrane region" description="Helical" evidence="17">
    <location>
        <begin position="41"/>
        <end position="60"/>
    </location>
</feature>
<keyword evidence="9 17" id="KW-0573">Peptidoglycan synthesis</keyword>
<keyword evidence="8 17" id="KW-0133">Cell shape</keyword>
<dbReference type="PANTHER" id="PTHR30622:SF4">
    <property type="entry name" value="UNDECAPRENYL-DIPHOSPHATASE"/>
    <property type="match status" value="1"/>
</dbReference>